<dbReference type="AlphaFoldDB" id="A0A1D3L2B3"/>
<sequence>MSIKRDSRGYMFSLDLLLALIPITIILGMVAGDIDNMMYQVQDTVFRGSMDRVAFDAMDTLLETSGEPTNWEETGNPSVAGLAIYDPSDGPLEGTIDTLKLPALTENDVQNLIGDDYGFFLNVTYLSNSKTVKSLGTYNASANDVVRVERVAIYSNLKIVSQAKDLIRYTGTPRVYSNPPDPFQTNKYYLQTYDYYVLLVNRGYSSVEVTINNERVFDPNDIRGEQDEYATLVKLIDPTALNNETEFMNNTVDVRGTSTPGSSLDVYIVQVVKGTPKEDVNLDNVVPQKVKCELYIWPR</sequence>
<organism evidence="1 2">
    <name type="scientific">Methanobacterium congolense</name>
    <dbReference type="NCBI Taxonomy" id="118062"/>
    <lineage>
        <taxon>Archaea</taxon>
        <taxon>Methanobacteriati</taxon>
        <taxon>Methanobacteriota</taxon>
        <taxon>Methanomada group</taxon>
        <taxon>Methanobacteria</taxon>
        <taxon>Methanobacteriales</taxon>
        <taxon>Methanobacteriaceae</taxon>
        <taxon>Methanobacterium</taxon>
    </lineage>
</organism>
<reference evidence="1 2" key="1">
    <citation type="submission" date="2016-08" db="EMBL/GenBank/DDBJ databases">
        <authorList>
            <person name="Seilhamer J.J."/>
        </authorList>
    </citation>
    <scope>NUCLEOTIDE SEQUENCE [LARGE SCALE GENOMIC DNA]</scope>
    <source>
        <strain evidence="1">Buetzberg</strain>
    </source>
</reference>
<evidence type="ECO:0000313" key="1">
    <source>
        <dbReference type="EMBL" id="SCG85649.1"/>
    </source>
</evidence>
<gene>
    <name evidence="1" type="ORF">MCBB_1090</name>
</gene>
<dbReference type="EMBL" id="LT607756">
    <property type="protein sequence ID" value="SCG85649.1"/>
    <property type="molecule type" value="Genomic_DNA"/>
</dbReference>
<name>A0A1D3L2B3_9EURY</name>
<dbReference type="OrthoDB" id="70833at2157"/>
<evidence type="ECO:0000313" key="2">
    <source>
        <dbReference type="Proteomes" id="UP000094707"/>
    </source>
</evidence>
<accession>A0A1D3L2B3</accession>
<dbReference type="RefSeq" id="WP_071906783.1">
    <property type="nucleotide sequence ID" value="NZ_LT607756.1"/>
</dbReference>
<dbReference type="KEGG" id="mcub:MCBB_1090"/>
<dbReference type="Proteomes" id="UP000094707">
    <property type="component" value="Chromosome I"/>
</dbReference>
<dbReference type="STRING" id="118062.MCBB_1090"/>
<dbReference type="GeneID" id="30411935"/>
<protein>
    <submittedName>
        <fullName evidence="1">Uncharacterized protein</fullName>
    </submittedName>
</protein>
<keyword evidence="2" id="KW-1185">Reference proteome</keyword>
<proteinExistence type="predicted"/>